<reference evidence="1 2" key="1">
    <citation type="submission" date="2020-02" db="EMBL/GenBank/DDBJ databases">
        <authorList>
            <person name="Ferguson B K."/>
        </authorList>
    </citation>
    <scope>NUCLEOTIDE SEQUENCE [LARGE SCALE GENOMIC DNA]</scope>
</reference>
<organism evidence="1 2">
    <name type="scientific">Nesidiocoris tenuis</name>
    <dbReference type="NCBI Taxonomy" id="355587"/>
    <lineage>
        <taxon>Eukaryota</taxon>
        <taxon>Metazoa</taxon>
        <taxon>Ecdysozoa</taxon>
        <taxon>Arthropoda</taxon>
        <taxon>Hexapoda</taxon>
        <taxon>Insecta</taxon>
        <taxon>Pterygota</taxon>
        <taxon>Neoptera</taxon>
        <taxon>Paraneoptera</taxon>
        <taxon>Hemiptera</taxon>
        <taxon>Heteroptera</taxon>
        <taxon>Panheteroptera</taxon>
        <taxon>Cimicomorpha</taxon>
        <taxon>Miridae</taxon>
        <taxon>Dicyphina</taxon>
        <taxon>Nesidiocoris</taxon>
    </lineage>
</organism>
<name>A0A6H5GZB8_9HEMI</name>
<gene>
    <name evidence="1" type="ORF">NTEN_LOCUS14733</name>
</gene>
<dbReference type="AlphaFoldDB" id="A0A6H5GZB8"/>
<keyword evidence="2" id="KW-1185">Reference proteome</keyword>
<protein>
    <submittedName>
        <fullName evidence="1">Uncharacterized protein</fullName>
    </submittedName>
</protein>
<dbReference type="Proteomes" id="UP000479000">
    <property type="component" value="Unassembled WGS sequence"/>
</dbReference>
<proteinExistence type="predicted"/>
<sequence>MNFVKIHPADRWIHEAGESPFCSFGNPNGALGCNHVHMGLVPFPQAAVIRAHTDAGMRKGEIFYDIKGAKILK</sequence>
<dbReference type="PROSITE" id="PS51257">
    <property type="entry name" value="PROKAR_LIPOPROTEIN"/>
    <property type="match status" value="1"/>
</dbReference>
<evidence type="ECO:0000313" key="1">
    <source>
        <dbReference type="EMBL" id="CAB0009603.1"/>
    </source>
</evidence>
<accession>A0A6H5GZB8</accession>
<evidence type="ECO:0000313" key="2">
    <source>
        <dbReference type="Proteomes" id="UP000479000"/>
    </source>
</evidence>
<dbReference type="EMBL" id="CADCXU010021839">
    <property type="protein sequence ID" value="CAB0009603.1"/>
    <property type="molecule type" value="Genomic_DNA"/>
</dbReference>